<sequence>MPTVPSPKSSPQSASDSPPVSAPTSATPPQRARPRPSKWKSAPLNLLGGGLIGTVEIIPGVSGGTVALVIGLYERLIAAAGHLITTVRLVLSGIRRRDFAPAKAEAAKVDWFMLAAVLVGMAVAVVAVARLLHPILDEYPVGSRAVFIGMVTASILVPVRMMGGLRKPLHWALLIGSAAAALLLTGLPYGTIDEPPLWLVALVAAFAVCALVLPGLSGSFLMMVVGLYEPTLEALNERNLPYIGAFMLGAVIGLATFVKVLQWLLEHHRQVTLAVMTGLMIGSLRALWPWQDADSVAQAPDGDVLPVLLLVLAGASVVLVVIFAEQRMAAKRAAEAADEDADQDAVSPASSNEETMRIKRVIGDEPTERIQR</sequence>
<dbReference type="PANTHER" id="PTHR37308:SF1">
    <property type="entry name" value="POLYPRENYL-PHOSPHATE TRANSPORTER"/>
    <property type="match status" value="1"/>
</dbReference>
<evidence type="ECO:0000313" key="4">
    <source>
        <dbReference type="Proteomes" id="UP000204221"/>
    </source>
</evidence>
<evidence type="ECO:0008006" key="5">
    <source>
        <dbReference type="Google" id="ProtNLM"/>
    </source>
</evidence>
<organism evidence="3 4">
    <name type="scientific">Actinoalloteichus hoggarensis</name>
    <dbReference type="NCBI Taxonomy" id="1470176"/>
    <lineage>
        <taxon>Bacteria</taxon>
        <taxon>Bacillati</taxon>
        <taxon>Actinomycetota</taxon>
        <taxon>Actinomycetes</taxon>
        <taxon>Pseudonocardiales</taxon>
        <taxon>Pseudonocardiaceae</taxon>
        <taxon>Actinoalloteichus</taxon>
    </lineage>
</organism>
<keyword evidence="2" id="KW-0472">Membrane</keyword>
<feature type="transmembrane region" description="Helical" evidence="2">
    <location>
        <begin position="171"/>
        <end position="192"/>
    </location>
</feature>
<accession>A0A221W675</accession>
<feature type="transmembrane region" description="Helical" evidence="2">
    <location>
        <begin position="67"/>
        <end position="91"/>
    </location>
</feature>
<dbReference type="InterPro" id="IPR007163">
    <property type="entry name" value="VCA0040-like"/>
</dbReference>
<proteinExistence type="predicted"/>
<feature type="compositionally biased region" description="Low complexity" evidence="1">
    <location>
        <begin position="1"/>
        <end position="30"/>
    </location>
</feature>
<feature type="compositionally biased region" description="Basic and acidic residues" evidence="1">
    <location>
        <begin position="354"/>
        <end position="372"/>
    </location>
</feature>
<keyword evidence="4" id="KW-1185">Reference proteome</keyword>
<feature type="transmembrane region" description="Helical" evidence="2">
    <location>
        <begin position="304"/>
        <end position="324"/>
    </location>
</feature>
<evidence type="ECO:0000256" key="1">
    <source>
        <dbReference type="SAM" id="MobiDB-lite"/>
    </source>
</evidence>
<feature type="transmembrane region" description="Helical" evidence="2">
    <location>
        <begin position="141"/>
        <end position="159"/>
    </location>
</feature>
<feature type="transmembrane region" description="Helical" evidence="2">
    <location>
        <begin position="111"/>
        <end position="129"/>
    </location>
</feature>
<dbReference type="PANTHER" id="PTHR37308">
    <property type="entry name" value="INTEGRAL MEMBRANE PROTEIN"/>
    <property type="match status" value="1"/>
</dbReference>
<evidence type="ECO:0000256" key="2">
    <source>
        <dbReference type="SAM" id="Phobius"/>
    </source>
</evidence>
<feature type="transmembrane region" description="Helical" evidence="2">
    <location>
        <begin position="240"/>
        <end position="265"/>
    </location>
</feature>
<feature type="transmembrane region" description="Helical" evidence="2">
    <location>
        <begin position="198"/>
        <end position="228"/>
    </location>
</feature>
<keyword evidence="2" id="KW-0812">Transmembrane</keyword>
<gene>
    <name evidence="3" type="ORF">AHOG_18800</name>
</gene>
<protein>
    <recommendedName>
        <fullName evidence="5">DUF368 domain-containing protein</fullName>
    </recommendedName>
</protein>
<feature type="region of interest" description="Disordered" evidence="1">
    <location>
        <begin position="1"/>
        <end position="41"/>
    </location>
</feature>
<feature type="region of interest" description="Disordered" evidence="1">
    <location>
        <begin position="334"/>
        <end position="372"/>
    </location>
</feature>
<dbReference type="Pfam" id="PF04018">
    <property type="entry name" value="VCA0040-like"/>
    <property type="match status" value="1"/>
</dbReference>
<name>A0A221W675_9PSEU</name>
<dbReference type="KEGG" id="ahg:AHOG_18800"/>
<dbReference type="Proteomes" id="UP000204221">
    <property type="component" value="Chromosome"/>
</dbReference>
<feature type="transmembrane region" description="Helical" evidence="2">
    <location>
        <begin position="42"/>
        <end position="61"/>
    </location>
</feature>
<keyword evidence="2" id="KW-1133">Transmembrane helix</keyword>
<dbReference type="AlphaFoldDB" id="A0A221W675"/>
<evidence type="ECO:0000313" key="3">
    <source>
        <dbReference type="EMBL" id="ASO21385.1"/>
    </source>
</evidence>
<reference evidence="3 4" key="1">
    <citation type="submission" date="2017-07" db="EMBL/GenBank/DDBJ databases">
        <title>Complete genome sequence of Actinoalloteichus hoggarensis DSM 45943, type strain of Actinoalloteichus hoggarensis.</title>
        <authorList>
            <person name="Ruckert C."/>
            <person name="Nouioui I."/>
            <person name="Willmese J."/>
            <person name="van Wezel G."/>
            <person name="Klenk H.-P."/>
            <person name="Kalinowski J."/>
            <person name="Zotchev S.B."/>
        </authorList>
    </citation>
    <scope>NUCLEOTIDE SEQUENCE [LARGE SCALE GENOMIC DNA]</scope>
    <source>
        <strain evidence="3 4">DSM 45943</strain>
    </source>
</reference>
<dbReference type="EMBL" id="CP022521">
    <property type="protein sequence ID" value="ASO21385.1"/>
    <property type="molecule type" value="Genomic_DNA"/>
</dbReference>